<keyword evidence="3" id="KW-1185">Reference proteome</keyword>
<feature type="region of interest" description="Disordered" evidence="1">
    <location>
        <begin position="460"/>
        <end position="481"/>
    </location>
</feature>
<evidence type="ECO:0000313" key="3">
    <source>
        <dbReference type="Proteomes" id="UP001362999"/>
    </source>
</evidence>
<name>A0AAW0EDK6_9AGAR</name>
<protein>
    <submittedName>
        <fullName evidence="2">FHA domain-containing protein</fullName>
    </submittedName>
</protein>
<accession>A0AAW0EDK6</accession>
<sequence>MPKRSRARSVGDDEKIETHTDLERQVRIPWSKQCILGGGLDAVTGEHTAASVFKTEFKYTEKWNRKTNTDTVREMYDDYDIGIGATVNVLSHPVGANANITKMLSKTASNSTILIQFKHEAHLTHASFPPNIPIQEGVQRLDETAFTERYGHYYVAGYDKVYRCCMTVKCKTKEETVTQSHALEAIAIVENYLKGGIKFSDLDKDSSKWSLLSVVVDTEGYSDHLNLSNKILDLETAPQILSEILKDKSQDGFPHAVILKHYSTLPSLQHVKRRIAIPPLNFERARVMRKLFIHLRDCCRSHPALENYPHDLRAIDDVLDRFKLTQKYLVLSGNIGESTIDELCRELQTWEKQACTIIERHSFIRSVMDMDTSIVSHPPEPVDEKYLHRWQCGRITGDKGPSGTQAIDNEATTASSLSGPLLDKSFGQCQEVFQLQWTTPNTNARTIFPPPAQEITFSTRDGVRPRVPSPELKRPSGKATKQPVVESVNAVAAESITADPLPQLLMPVNDIHSSPNTHTRVFDYYVNHKPVYVLGWTLSCYWPKRQPSPQVQAVYHQSKHILADRLAILVDTTCRARWHCTVFFVKQSEYNFPDLLGQRPAPLIEQPSPLRRLFGMNK</sequence>
<dbReference type="AlphaFoldDB" id="A0AAW0EDK6"/>
<dbReference type="Proteomes" id="UP001362999">
    <property type="component" value="Unassembled WGS sequence"/>
</dbReference>
<proteinExistence type="predicted"/>
<comment type="caution">
    <text evidence="2">The sequence shown here is derived from an EMBL/GenBank/DDBJ whole genome shotgun (WGS) entry which is preliminary data.</text>
</comment>
<gene>
    <name evidence="2" type="ORF">R3P38DRAFT_3492150</name>
</gene>
<evidence type="ECO:0000313" key="2">
    <source>
        <dbReference type="EMBL" id="KAK7062226.1"/>
    </source>
</evidence>
<dbReference type="EMBL" id="JAWWNJ010000002">
    <property type="protein sequence ID" value="KAK7062226.1"/>
    <property type="molecule type" value="Genomic_DNA"/>
</dbReference>
<organism evidence="2 3">
    <name type="scientific">Favolaschia claudopus</name>
    <dbReference type="NCBI Taxonomy" id="2862362"/>
    <lineage>
        <taxon>Eukaryota</taxon>
        <taxon>Fungi</taxon>
        <taxon>Dikarya</taxon>
        <taxon>Basidiomycota</taxon>
        <taxon>Agaricomycotina</taxon>
        <taxon>Agaricomycetes</taxon>
        <taxon>Agaricomycetidae</taxon>
        <taxon>Agaricales</taxon>
        <taxon>Marasmiineae</taxon>
        <taxon>Mycenaceae</taxon>
        <taxon>Favolaschia</taxon>
    </lineage>
</organism>
<evidence type="ECO:0000256" key="1">
    <source>
        <dbReference type="SAM" id="MobiDB-lite"/>
    </source>
</evidence>
<reference evidence="2 3" key="1">
    <citation type="journal article" date="2024" name="J Genomics">
        <title>Draft genome sequencing and assembly of Favolaschia claudopus CIRM-BRFM 2984 isolated from oak limbs.</title>
        <authorList>
            <person name="Navarro D."/>
            <person name="Drula E."/>
            <person name="Chaduli D."/>
            <person name="Cazenave R."/>
            <person name="Ahrendt S."/>
            <person name="Wang J."/>
            <person name="Lipzen A."/>
            <person name="Daum C."/>
            <person name="Barry K."/>
            <person name="Grigoriev I.V."/>
            <person name="Favel A."/>
            <person name="Rosso M.N."/>
            <person name="Martin F."/>
        </authorList>
    </citation>
    <scope>NUCLEOTIDE SEQUENCE [LARGE SCALE GENOMIC DNA]</scope>
    <source>
        <strain evidence="2 3">CIRM-BRFM 2984</strain>
    </source>
</reference>